<evidence type="ECO:0000313" key="2">
    <source>
        <dbReference type="Proteomes" id="UP000537130"/>
    </source>
</evidence>
<gene>
    <name evidence="1" type="ORF">FHR99_001105</name>
</gene>
<proteinExistence type="predicted"/>
<protein>
    <submittedName>
        <fullName evidence="1">Uncharacterized protein</fullName>
    </submittedName>
</protein>
<keyword evidence="2" id="KW-1185">Reference proteome</keyword>
<reference evidence="1 2" key="1">
    <citation type="submission" date="2020-08" db="EMBL/GenBank/DDBJ databases">
        <title>Genomic Encyclopedia of Type Strains, Phase III (KMG-III): the genomes of soil and plant-associated and newly described type strains.</title>
        <authorList>
            <person name="Whitman W."/>
        </authorList>
    </citation>
    <scope>NUCLEOTIDE SEQUENCE [LARGE SCALE GENOMIC DNA]</scope>
    <source>
        <strain evidence="1 2">CECT 8654</strain>
    </source>
</reference>
<dbReference type="AlphaFoldDB" id="A0A7W4W3S4"/>
<evidence type="ECO:0000313" key="1">
    <source>
        <dbReference type="EMBL" id="MBB3046869.1"/>
    </source>
</evidence>
<dbReference type="Proteomes" id="UP000537130">
    <property type="component" value="Unassembled WGS sequence"/>
</dbReference>
<dbReference type="RefSeq" id="WP_183409528.1">
    <property type="nucleotide sequence ID" value="NZ_JACHWY010000001.1"/>
</dbReference>
<organism evidence="1 2">
    <name type="scientific">Litorivivens lipolytica</name>
    <dbReference type="NCBI Taxonomy" id="1524264"/>
    <lineage>
        <taxon>Bacteria</taxon>
        <taxon>Pseudomonadati</taxon>
        <taxon>Pseudomonadota</taxon>
        <taxon>Gammaproteobacteria</taxon>
        <taxon>Litorivivens</taxon>
    </lineage>
</organism>
<accession>A0A7W4W3S4</accession>
<dbReference type="EMBL" id="JACHWY010000001">
    <property type="protein sequence ID" value="MBB3046869.1"/>
    <property type="molecule type" value="Genomic_DNA"/>
</dbReference>
<comment type="caution">
    <text evidence="1">The sequence shown here is derived from an EMBL/GenBank/DDBJ whole genome shotgun (WGS) entry which is preliminary data.</text>
</comment>
<sequence>MTDNRLKQVQLDHNWLSNLLSTAVADHSDLTAVGLTLSLQSDTCLVEGESAHSEVESLAKNLQKKTDIAEARWAIQFLPDEDLLVFSSEKALLENATSRLSGNSGDLFICALHIPYMPASVLTGAGPCTANALSKVTKVLRDLGEDILREVIGQILKQGIQTDTSLPNTDREWQIIVDALKAAPSNDLLPLLELSGFADQSLGESGEMEDGQMVLRCQECIYYLPRRKWCDLPELPLPVEAHWYCRLWKL</sequence>
<name>A0A7W4W3S4_9GAMM</name>